<accession>A0ABQ9EPS0</accession>
<keyword evidence="2" id="KW-1185">Reference proteome</keyword>
<evidence type="ECO:0000313" key="2">
    <source>
        <dbReference type="Proteomes" id="UP001217089"/>
    </source>
</evidence>
<sequence>MDKCSVMKLAEIITILSVIFLVTFTTGDGAPQWRPQGRFGKRLDQRFANSWESDIPDKDIDVFPVIEENTDLSDEKPATVNLINKLCVESNIAGLYRCYR</sequence>
<protein>
    <submittedName>
        <fullName evidence="1">Uncharacterized protein</fullName>
    </submittedName>
</protein>
<comment type="caution">
    <text evidence="1">The sequence shown here is derived from an EMBL/GenBank/DDBJ whole genome shotgun (WGS) entry which is preliminary data.</text>
</comment>
<dbReference type="EMBL" id="JARBDR010000793">
    <property type="protein sequence ID" value="KAJ8307223.1"/>
    <property type="molecule type" value="Genomic_DNA"/>
</dbReference>
<proteinExistence type="predicted"/>
<name>A0ABQ9EPS0_TEGGR</name>
<gene>
    <name evidence="1" type="ORF">KUTeg_015307</name>
</gene>
<reference evidence="1 2" key="1">
    <citation type="submission" date="2022-12" db="EMBL/GenBank/DDBJ databases">
        <title>Chromosome-level genome of Tegillarca granosa.</title>
        <authorList>
            <person name="Kim J."/>
        </authorList>
    </citation>
    <scope>NUCLEOTIDE SEQUENCE [LARGE SCALE GENOMIC DNA]</scope>
    <source>
        <strain evidence="1">Teg-2019</strain>
        <tissue evidence="1">Adductor muscle</tissue>
    </source>
</reference>
<organism evidence="1 2">
    <name type="scientific">Tegillarca granosa</name>
    <name type="common">Malaysian cockle</name>
    <name type="synonym">Anadara granosa</name>
    <dbReference type="NCBI Taxonomy" id="220873"/>
    <lineage>
        <taxon>Eukaryota</taxon>
        <taxon>Metazoa</taxon>
        <taxon>Spiralia</taxon>
        <taxon>Lophotrochozoa</taxon>
        <taxon>Mollusca</taxon>
        <taxon>Bivalvia</taxon>
        <taxon>Autobranchia</taxon>
        <taxon>Pteriomorphia</taxon>
        <taxon>Arcoida</taxon>
        <taxon>Arcoidea</taxon>
        <taxon>Arcidae</taxon>
        <taxon>Tegillarca</taxon>
    </lineage>
</organism>
<dbReference type="Proteomes" id="UP001217089">
    <property type="component" value="Unassembled WGS sequence"/>
</dbReference>
<evidence type="ECO:0000313" key="1">
    <source>
        <dbReference type="EMBL" id="KAJ8307223.1"/>
    </source>
</evidence>